<protein>
    <submittedName>
        <fullName evidence="1">Uncharacterized protein z793R</fullName>
    </submittedName>
</protein>
<dbReference type="GeneID" id="5470413"/>
<gene>
    <name evidence="1" type="primary">z793R</name>
    <name evidence="1" type="ORF">ATCV1_z793R</name>
</gene>
<sequence length="229" mass="24260">MCLTPSALVLTSTVGTSSRRPRGPSLLKTPTSLTTALLARISMLLNLHVNILHITKHASYRISAFSVAFSYSWHVSSSQPGRTFALQSRLVGHIFALQSLLVGRLSASSQPGHVVSTQPGHAVSSVAWSSASRAPLPVRWVSWGSGSSHSSGAQGVSMAQVSGTWVSGSLMVRGVSEAMQGVPKAMQGVQKEILKCFLFVVPVSLFRPQVSASSPLLLRGFAVSFVRHG</sequence>
<dbReference type="KEGG" id="vg:5470413"/>
<proteinExistence type="predicted"/>
<accession>A7KA53</accession>
<keyword evidence="2" id="KW-1185">Reference proteome</keyword>
<name>A7KA53_9PHYC</name>
<dbReference type="RefSeq" id="YP_001427274.1">
    <property type="nucleotide sequence ID" value="NC_008724.1"/>
</dbReference>
<dbReference type="EMBL" id="EF101928">
    <property type="protein sequence ID" value="ABT16927.1"/>
    <property type="molecule type" value="Genomic_DNA"/>
</dbReference>
<dbReference type="Proteomes" id="UP000202420">
    <property type="component" value="Segment"/>
</dbReference>
<evidence type="ECO:0000313" key="1">
    <source>
        <dbReference type="EMBL" id="ABT16927.1"/>
    </source>
</evidence>
<organism evidence="1 2">
    <name type="scientific">Chlorovirus heliozoae</name>
    <dbReference type="NCBI Taxonomy" id="322019"/>
    <lineage>
        <taxon>Viruses</taxon>
        <taxon>Varidnaviria</taxon>
        <taxon>Bamfordvirae</taxon>
        <taxon>Nucleocytoviricota</taxon>
        <taxon>Megaviricetes</taxon>
        <taxon>Algavirales</taxon>
        <taxon>Phycodnaviridae</taxon>
        <taxon>Chlorovirus</taxon>
    </lineage>
</organism>
<evidence type="ECO:0000313" key="2">
    <source>
        <dbReference type="Proteomes" id="UP000202420"/>
    </source>
</evidence>
<reference evidence="1 2" key="1">
    <citation type="submission" date="2006-09" db="EMBL/GenBank/DDBJ databases">
        <title>Sequence and annotation of the 288-kb ATCV-1 virus that infects an endosymbiotic Chlorella strain of the heliozoon Acanthocystis turfacea.</title>
        <authorList>
            <person name="Fitzgerald L.A."/>
            <person name="Graves M.V."/>
            <person name="Li X."/>
            <person name="Pfitzner A.J.P."/>
            <person name="Hartigan J."/>
            <person name="Van Etten J.L."/>
        </authorList>
    </citation>
    <scope>NUCLEOTIDE SEQUENCE [LARGE SCALE GENOMIC DNA]</scope>
    <source>
        <strain evidence="1 2">ATCV-1</strain>
    </source>
</reference>